<keyword evidence="7" id="KW-1185">Reference proteome</keyword>
<feature type="transmembrane region" description="Helical" evidence="5">
    <location>
        <begin position="28"/>
        <end position="47"/>
    </location>
</feature>
<evidence type="ECO:0000256" key="1">
    <source>
        <dbReference type="ARBA" id="ARBA00004141"/>
    </source>
</evidence>
<feature type="transmembrane region" description="Helical" evidence="5">
    <location>
        <begin position="67"/>
        <end position="89"/>
    </location>
</feature>
<dbReference type="OrthoDB" id="5396580at2"/>
<dbReference type="Pfam" id="PF02674">
    <property type="entry name" value="Colicin_V"/>
    <property type="match status" value="1"/>
</dbReference>
<protein>
    <submittedName>
        <fullName evidence="6">Membrane protein required for colicin V production</fullName>
    </submittedName>
</protein>
<evidence type="ECO:0000313" key="6">
    <source>
        <dbReference type="EMBL" id="TWJ33334.1"/>
    </source>
</evidence>
<evidence type="ECO:0000256" key="2">
    <source>
        <dbReference type="ARBA" id="ARBA00022692"/>
    </source>
</evidence>
<name>A0A562WRY6_9BACT</name>
<dbReference type="PANTHER" id="PTHR37306:SF1">
    <property type="entry name" value="COLICIN V PRODUCTION PROTEIN"/>
    <property type="match status" value="1"/>
</dbReference>
<feature type="transmembrane region" description="Helical" evidence="5">
    <location>
        <begin position="101"/>
        <end position="121"/>
    </location>
</feature>
<dbReference type="AlphaFoldDB" id="A0A562WRY6"/>
<gene>
    <name evidence="6" type="ORF">JN12_00006</name>
</gene>
<dbReference type="GO" id="GO:0016020">
    <property type="term" value="C:membrane"/>
    <property type="evidence" value="ECO:0007669"/>
    <property type="project" value="UniProtKB-SubCell"/>
</dbReference>
<keyword evidence="3 5" id="KW-1133">Transmembrane helix</keyword>
<dbReference type="InterPro" id="IPR003825">
    <property type="entry name" value="Colicin-V_CvpA"/>
</dbReference>
<keyword evidence="4 5" id="KW-0472">Membrane</keyword>
<comment type="subcellular location">
    <subcellularLocation>
        <location evidence="1">Membrane</location>
        <topology evidence="1">Multi-pass membrane protein</topology>
    </subcellularLocation>
</comment>
<keyword evidence="2 5" id="KW-0812">Transmembrane</keyword>
<evidence type="ECO:0000313" key="7">
    <source>
        <dbReference type="Proteomes" id="UP000319449"/>
    </source>
</evidence>
<feature type="transmembrane region" description="Helical" evidence="5">
    <location>
        <begin position="6"/>
        <end position="21"/>
    </location>
</feature>
<accession>A0A562WRY6</accession>
<dbReference type="PANTHER" id="PTHR37306">
    <property type="entry name" value="COLICIN V PRODUCTION PROTEIN"/>
    <property type="match status" value="1"/>
</dbReference>
<proteinExistence type="predicted"/>
<dbReference type="RefSeq" id="WP_145016819.1">
    <property type="nucleotide sequence ID" value="NZ_VLLN01000001.1"/>
</dbReference>
<dbReference type="Proteomes" id="UP000319449">
    <property type="component" value="Unassembled WGS sequence"/>
</dbReference>
<comment type="caution">
    <text evidence="6">The sequence shown here is derived from an EMBL/GenBank/DDBJ whole genome shotgun (WGS) entry which is preliminary data.</text>
</comment>
<reference evidence="6 7" key="1">
    <citation type="submission" date="2019-07" db="EMBL/GenBank/DDBJ databases">
        <title>Genomic Encyclopedia of Archaeal and Bacterial Type Strains, Phase II (KMG-II): from individual species to whole genera.</title>
        <authorList>
            <person name="Goeker M."/>
        </authorList>
    </citation>
    <scope>NUCLEOTIDE SEQUENCE [LARGE SCALE GENOMIC DNA]</scope>
    <source>
        <strain evidence="6 7">ATCC BAA-1139</strain>
    </source>
</reference>
<organism evidence="6 7">
    <name type="scientific">Geobacter argillaceus</name>
    <dbReference type="NCBI Taxonomy" id="345631"/>
    <lineage>
        <taxon>Bacteria</taxon>
        <taxon>Pseudomonadati</taxon>
        <taxon>Thermodesulfobacteriota</taxon>
        <taxon>Desulfuromonadia</taxon>
        <taxon>Geobacterales</taxon>
        <taxon>Geobacteraceae</taxon>
        <taxon>Geobacter</taxon>
    </lineage>
</organism>
<dbReference type="GO" id="GO:0009403">
    <property type="term" value="P:toxin biosynthetic process"/>
    <property type="evidence" value="ECO:0007669"/>
    <property type="project" value="InterPro"/>
</dbReference>
<dbReference type="EMBL" id="VLLN01000001">
    <property type="protein sequence ID" value="TWJ33334.1"/>
    <property type="molecule type" value="Genomic_DNA"/>
</dbReference>
<sequence>MNLIDILIWAVLIGFIVKGFLKGLVLQVCSLLGFLVGGWAAFSYYPYLAGASRHLIRLPSLVAVPLSFLLIFIVVGLLFYLLGHFLTVLSKIMLLGWVNRLGGVVLGFLEGAFILCMLLYLGTTKPVPNALKVAITRSRSAQGFILSGREIISGWENSAKTAKPSPAAK</sequence>
<evidence type="ECO:0000256" key="3">
    <source>
        <dbReference type="ARBA" id="ARBA00022989"/>
    </source>
</evidence>
<evidence type="ECO:0000256" key="4">
    <source>
        <dbReference type="ARBA" id="ARBA00023136"/>
    </source>
</evidence>
<evidence type="ECO:0000256" key="5">
    <source>
        <dbReference type="SAM" id="Phobius"/>
    </source>
</evidence>